<dbReference type="EMBL" id="PGCJ01000362">
    <property type="protein sequence ID" value="PLW30923.1"/>
    <property type="molecule type" value="Genomic_DNA"/>
</dbReference>
<feature type="compositionally biased region" description="Acidic residues" evidence="6">
    <location>
        <begin position="374"/>
        <end position="402"/>
    </location>
</feature>
<keyword evidence="4" id="KW-0862">Zinc</keyword>
<feature type="compositionally biased region" description="Basic residues" evidence="6">
    <location>
        <begin position="1"/>
        <end position="10"/>
    </location>
</feature>
<comment type="subcellular location">
    <subcellularLocation>
        <location evidence="1">Nucleus</location>
    </subcellularLocation>
</comment>
<dbReference type="OrthoDB" id="2505782at2759"/>
<accession>A0A2N5TZJ0</accession>
<dbReference type="Proteomes" id="UP000235388">
    <property type="component" value="Unassembled WGS sequence"/>
</dbReference>
<feature type="region of interest" description="Disordered" evidence="6">
    <location>
        <begin position="1"/>
        <end position="34"/>
    </location>
</feature>
<feature type="compositionally biased region" description="Low complexity" evidence="6">
    <location>
        <begin position="11"/>
        <end position="25"/>
    </location>
</feature>
<dbReference type="GO" id="GO:0005634">
    <property type="term" value="C:nucleus"/>
    <property type="evidence" value="ECO:0007669"/>
    <property type="project" value="UniProtKB-SubCell"/>
</dbReference>
<feature type="region of interest" description="Disordered" evidence="6">
    <location>
        <begin position="358"/>
        <end position="433"/>
    </location>
</feature>
<proteinExistence type="predicted"/>
<keyword evidence="8" id="KW-1185">Reference proteome</keyword>
<dbReference type="InterPro" id="IPR012337">
    <property type="entry name" value="RNaseH-like_sf"/>
</dbReference>
<gene>
    <name evidence="7" type="ORF">PCANC_20330</name>
</gene>
<evidence type="ECO:0000256" key="6">
    <source>
        <dbReference type="SAM" id="MobiDB-lite"/>
    </source>
</evidence>
<dbReference type="InterPro" id="IPR052035">
    <property type="entry name" value="ZnF_BED_domain_contain"/>
</dbReference>
<dbReference type="SUPFAM" id="SSF53098">
    <property type="entry name" value="Ribonuclease H-like"/>
    <property type="match status" value="1"/>
</dbReference>
<dbReference type="PANTHER" id="PTHR46481">
    <property type="entry name" value="ZINC FINGER BED DOMAIN-CONTAINING PROTEIN 4"/>
    <property type="match status" value="1"/>
</dbReference>
<organism evidence="7 8">
    <name type="scientific">Puccinia coronata f. sp. avenae</name>
    <dbReference type="NCBI Taxonomy" id="200324"/>
    <lineage>
        <taxon>Eukaryota</taxon>
        <taxon>Fungi</taxon>
        <taxon>Dikarya</taxon>
        <taxon>Basidiomycota</taxon>
        <taxon>Pucciniomycotina</taxon>
        <taxon>Pucciniomycetes</taxon>
        <taxon>Pucciniales</taxon>
        <taxon>Pucciniaceae</taxon>
        <taxon>Puccinia</taxon>
    </lineage>
</organism>
<dbReference type="GO" id="GO:0008270">
    <property type="term" value="F:zinc ion binding"/>
    <property type="evidence" value="ECO:0007669"/>
    <property type="project" value="UniProtKB-KW"/>
</dbReference>
<evidence type="ECO:0000313" key="7">
    <source>
        <dbReference type="EMBL" id="PLW30923.1"/>
    </source>
</evidence>
<sequence length="433" mass="48555">MGNPQKRRKGIASPTTSISSSPAPAKRTSHKKHNATVIIDDKFENKPQATDCDCETPGSTQILLKGNELSDKEELSQKVHKNQHSACYASYNPPQLSEQLDKKGRRMIAYPCKICGTKIHQLTYDTSPTNLSKHVASCLKRERKLVENHKLANLGVSGTGDINPQEVPHLCAIWCAKTARPFFALGEDSHQEIMHPIVAKHLPRQKAVSNQIAQLYTAVQESLIESFKNHKGAMYLGLDAWQSPDGFDILGTVVYLLVQEDSGGFHLEAMPLDFVQLNRNYTGLYLAETVQAIVEKFGLKGKIFGIVTNNTTNNQTMIKKLKAYHWPCFKGEGQWVCCFAHILDLIAQVMLQPFGNFKKKKDSSDQPNQSFNNEDSDQEELDDLEEQIQLEESDSGDDDERQQDETIGTHINEDGIELKDEDVNKLSNEDDDD</sequence>
<keyword evidence="3" id="KW-0863">Zinc-finger</keyword>
<evidence type="ECO:0000256" key="4">
    <source>
        <dbReference type="ARBA" id="ARBA00022833"/>
    </source>
</evidence>
<dbReference type="AlphaFoldDB" id="A0A2N5TZJ0"/>
<evidence type="ECO:0000256" key="5">
    <source>
        <dbReference type="ARBA" id="ARBA00023242"/>
    </source>
</evidence>
<comment type="caution">
    <text evidence="7">The sequence shown here is derived from an EMBL/GenBank/DDBJ whole genome shotgun (WGS) entry which is preliminary data.</text>
</comment>
<evidence type="ECO:0000256" key="3">
    <source>
        <dbReference type="ARBA" id="ARBA00022771"/>
    </source>
</evidence>
<name>A0A2N5TZJ0_9BASI</name>
<evidence type="ECO:0000256" key="1">
    <source>
        <dbReference type="ARBA" id="ARBA00004123"/>
    </source>
</evidence>
<reference evidence="7 8" key="1">
    <citation type="submission" date="2017-11" db="EMBL/GenBank/DDBJ databases">
        <title>De novo assembly and phasing of dikaryotic genomes from two isolates of Puccinia coronata f. sp. avenae, the causal agent of oat crown rust.</title>
        <authorList>
            <person name="Miller M.E."/>
            <person name="Zhang Y."/>
            <person name="Omidvar V."/>
            <person name="Sperschneider J."/>
            <person name="Schwessinger B."/>
            <person name="Raley C."/>
            <person name="Palmer J.M."/>
            <person name="Garnica D."/>
            <person name="Upadhyaya N."/>
            <person name="Rathjen J."/>
            <person name="Taylor J.M."/>
            <person name="Park R.F."/>
            <person name="Dodds P.N."/>
            <person name="Hirsch C.D."/>
            <person name="Kianian S.F."/>
            <person name="Figueroa M."/>
        </authorList>
    </citation>
    <scope>NUCLEOTIDE SEQUENCE [LARGE SCALE GENOMIC DNA]</scope>
    <source>
        <strain evidence="7">12NC29</strain>
    </source>
</reference>
<dbReference type="PANTHER" id="PTHR46481:SF10">
    <property type="entry name" value="ZINC FINGER BED DOMAIN-CONTAINING PROTEIN 39"/>
    <property type="match status" value="1"/>
</dbReference>
<evidence type="ECO:0008006" key="9">
    <source>
        <dbReference type="Google" id="ProtNLM"/>
    </source>
</evidence>
<keyword evidence="2" id="KW-0479">Metal-binding</keyword>
<keyword evidence="5" id="KW-0539">Nucleus</keyword>
<feature type="compositionally biased region" description="Basic and acidic residues" evidence="6">
    <location>
        <begin position="411"/>
        <end position="433"/>
    </location>
</feature>
<evidence type="ECO:0000313" key="8">
    <source>
        <dbReference type="Proteomes" id="UP000235388"/>
    </source>
</evidence>
<protein>
    <recommendedName>
        <fullName evidence="9">DUF659 domain-containing protein</fullName>
    </recommendedName>
</protein>
<evidence type="ECO:0000256" key="2">
    <source>
        <dbReference type="ARBA" id="ARBA00022723"/>
    </source>
</evidence>